<gene>
    <name evidence="2" type="ORF">ACFO5R_04670</name>
</gene>
<name>A0ABD5PLB5_9EURY</name>
<dbReference type="RefSeq" id="WP_250139356.1">
    <property type="nucleotide sequence ID" value="NZ_JALIQP010000001.1"/>
</dbReference>
<evidence type="ECO:0000313" key="3">
    <source>
        <dbReference type="Proteomes" id="UP001595898"/>
    </source>
</evidence>
<feature type="transmembrane region" description="Helical" evidence="1">
    <location>
        <begin position="20"/>
        <end position="39"/>
    </location>
</feature>
<organism evidence="2 3">
    <name type="scientific">Halosolutus amylolyticus</name>
    <dbReference type="NCBI Taxonomy" id="2932267"/>
    <lineage>
        <taxon>Archaea</taxon>
        <taxon>Methanobacteriati</taxon>
        <taxon>Methanobacteriota</taxon>
        <taxon>Stenosarchaea group</taxon>
        <taxon>Halobacteria</taxon>
        <taxon>Halobacteriales</taxon>
        <taxon>Natrialbaceae</taxon>
        <taxon>Halosolutus</taxon>
    </lineage>
</organism>
<evidence type="ECO:0000313" key="2">
    <source>
        <dbReference type="EMBL" id="MFC4541218.1"/>
    </source>
</evidence>
<accession>A0ABD5PLB5</accession>
<proteinExistence type="predicted"/>
<keyword evidence="1" id="KW-0472">Membrane</keyword>
<protein>
    <submittedName>
        <fullName evidence="2">DUF2178 domain-containing protein</fullName>
    </submittedName>
</protein>
<evidence type="ECO:0000256" key="1">
    <source>
        <dbReference type="SAM" id="Phobius"/>
    </source>
</evidence>
<feature type="transmembrane region" description="Helical" evidence="1">
    <location>
        <begin position="79"/>
        <end position="100"/>
    </location>
</feature>
<dbReference type="EMBL" id="JBHSFA010000002">
    <property type="protein sequence ID" value="MFC4541218.1"/>
    <property type="molecule type" value="Genomic_DNA"/>
</dbReference>
<dbReference type="Pfam" id="PF09946">
    <property type="entry name" value="DUF2178"/>
    <property type="match status" value="1"/>
</dbReference>
<dbReference type="AlphaFoldDB" id="A0ABD5PLB5"/>
<feature type="transmembrane region" description="Helical" evidence="1">
    <location>
        <begin position="106"/>
        <end position="133"/>
    </location>
</feature>
<reference evidence="2 3" key="1">
    <citation type="journal article" date="2019" name="Int. J. Syst. Evol. Microbiol.">
        <title>The Global Catalogue of Microorganisms (GCM) 10K type strain sequencing project: providing services to taxonomists for standard genome sequencing and annotation.</title>
        <authorList>
            <consortium name="The Broad Institute Genomics Platform"/>
            <consortium name="The Broad Institute Genome Sequencing Center for Infectious Disease"/>
            <person name="Wu L."/>
            <person name="Ma J."/>
        </authorList>
    </citation>
    <scope>NUCLEOTIDE SEQUENCE [LARGE SCALE GENOMIC DNA]</scope>
    <source>
        <strain evidence="2 3">WLHS5</strain>
    </source>
</reference>
<sequence>MTEPATGLLRTGAPETYKRLMLACCVFAGVALGVGSALQRPLVAVGLYAVGMIAAVAIPSATSYTLFDERDDTIHRRASGFTLTLFGWLAAIVFPSLVVLSSTRYFSWGTASVTLAWTTAAVYVTYGVAIGYYRRR</sequence>
<dbReference type="InterPro" id="IPR019235">
    <property type="entry name" value="DUF2178_TM"/>
</dbReference>
<keyword evidence="1" id="KW-1133">Transmembrane helix</keyword>
<comment type="caution">
    <text evidence="2">The sequence shown here is derived from an EMBL/GenBank/DDBJ whole genome shotgun (WGS) entry which is preliminary data.</text>
</comment>
<feature type="transmembrane region" description="Helical" evidence="1">
    <location>
        <begin position="45"/>
        <end position="67"/>
    </location>
</feature>
<dbReference type="Proteomes" id="UP001595898">
    <property type="component" value="Unassembled WGS sequence"/>
</dbReference>
<keyword evidence="3" id="KW-1185">Reference proteome</keyword>
<keyword evidence="1" id="KW-0812">Transmembrane</keyword>